<keyword evidence="5" id="KW-0963">Cytoplasm</keyword>
<comment type="subcellular location">
    <subcellularLocation>
        <location evidence="3">Cell projection</location>
        <location evidence="3">Ruffle membrane</location>
    </subcellularLocation>
    <subcellularLocation>
        <location evidence="2">Cytoplasm</location>
    </subcellularLocation>
    <subcellularLocation>
        <location evidence="1">Membrane</location>
        <topology evidence="1">Peripheral membrane protein</topology>
    </subcellularLocation>
</comment>
<protein>
    <recommendedName>
        <fullName evidence="17">Acyl-coenzyme A thioesterase THEM4</fullName>
        <ecNumber evidence="16">3.1.2.2</ecNumber>
    </recommendedName>
    <alternativeName>
        <fullName evidence="18">Thioesterase superfamily member 4</fullName>
    </alternativeName>
</protein>
<dbReference type="GO" id="GO:0016790">
    <property type="term" value="F:thiolester hydrolase activity"/>
    <property type="evidence" value="ECO:0007669"/>
    <property type="project" value="UniProtKB-ARBA"/>
</dbReference>
<keyword evidence="9" id="KW-0809">Transit peptide</keyword>
<evidence type="ECO:0000256" key="11">
    <source>
        <dbReference type="ARBA" id="ARBA00023136"/>
    </source>
</evidence>
<evidence type="ECO:0000256" key="4">
    <source>
        <dbReference type="ARBA" id="ARBA00022475"/>
    </source>
</evidence>
<evidence type="ECO:0000256" key="15">
    <source>
        <dbReference type="ARBA" id="ARBA00038456"/>
    </source>
</evidence>
<dbReference type="CDD" id="cd03443">
    <property type="entry name" value="PaaI_thioesterase"/>
    <property type="match status" value="1"/>
</dbReference>
<dbReference type="SUPFAM" id="SSF54637">
    <property type="entry name" value="Thioesterase/thiol ester dehydrase-isomerase"/>
    <property type="match status" value="1"/>
</dbReference>
<dbReference type="Pfam" id="PF03061">
    <property type="entry name" value="4HBT"/>
    <property type="match status" value="1"/>
</dbReference>
<evidence type="ECO:0000256" key="1">
    <source>
        <dbReference type="ARBA" id="ARBA00004170"/>
    </source>
</evidence>
<evidence type="ECO:0000256" key="20">
    <source>
        <dbReference type="ARBA" id="ARBA00047734"/>
    </source>
</evidence>
<dbReference type="GO" id="GO:0006631">
    <property type="term" value="P:fatty acid metabolic process"/>
    <property type="evidence" value="ECO:0007669"/>
    <property type="project" value="UniProtKB-KW"/>
</dbReference>
<evidence type="ECO:0000256" key="2">
    <source>
        <dbReference type="ARBA" id="ARBA00004496"/>
    </source>
</evidence>
<comment type="caution">
    <text evidence="25">The sequence shown here is derived from an EMBL/GenBank/DDBJ whole genome shotgun (WGS) entry which is preliminary data.</text>
</comment>
<evidence type="ECO:0000256" key="22">
    <source>
        <dbReference type="ARBA" id="ARBA00048074"/>
    </source>
</evidence>
<feature type="domain" description="Thioesterase" evidence="24">
    <location>
        <begin position="50"/>
        <end position="120"/>
    </location>
</feature>
<comment type="catalytic activity">
    <reaction evidence="13">
        <text>(5Z,8Z,11Z,14Z)-eicosatetraenoyl-CoA + H2O = (5Z,8Z,11Z,14Z)-eicosatetraenoate + CoA + H(+)</text>
        <dbReference type="Rhea" id="RHEA:40151"/>
        <dbReference type="ChEBI" id="CHEBI:15377"/>
        <dbReference type="ChEBI" id="CHEBI:15378"/>
        <dbReference type="ChEBI" id="CHEBI:32395"/>
        <dbReference type="ChEBI" id="CHEBI:57287"/>
        <dbReference type="ChEBI" id="CHEBI:57368"/>
    </reaction>
    <physiologicalReaction direction="left-to-right" evidence="13">
        <dbReference type="Rhea" id="RHEA:40152"/>
    </physiologicalReaction>
</comment>
<evidence type="ECO:0000256" key="6">
    <source>
        <dbReference type="ARBA" id="ARBA00022703"/>
    </source>
</evidence>
<comment type="catalytic activity">
    <reaction evidence="14">
        <text>(9Z)-octadecenoyl-CoA + H2O = (9Z)-octadecenoate + CoA + H(+)</text>
        <dbReference type="Rhea" id="RHEA:40139"/>
        <dbReference type="ChEBI" id="CHEBI:15377"/>
        <dbReference type="ChEBI" id="CHEBI:15378"/>
        <dbReference type="ChEBI" id="CHEBI:30823"/>
        <dbReference type="ChEBI" id="CHEBI:57287"/>
        <dbReference type="ChEBI" id="CHEBI:57387"/>
    </reaction>
    <physiologicalReaction direction="left-to-right" evidence="14">
        <dbReference type="Rhea" id="RHEA:40140"/>
    </physiologicalReaction>
</comment>
<dbReference type="GO" id="GO:0005737">
    <property type="term" value="C:cytoplasm"/>
    <property type="evidence" value="ECO:0007669"/>
    <property type="project" value="UniProtKB-SubCell"/>
</dbReference>
<evidence type="ECO:0000313" key="25">
    <source>
        <dbReference type="EMBL" id="OLQ93041.1"/>
    </source>
</evidence>
<reference evidence="25 26" key="1">
    <citation type="submission" date="2016-09" db="EMBL/GenBank/DDBJ databases">
        <title>Genomic Taxonomy of the Vibrionaceae.</title>
        <authorList>
            <person name="Gonzalez-Castillo A."/>
            <person name="Gomez-Gil B."/>
            <person name="Enciso-Ibarra K."/>
        </authorList>
    </citation>
    <scope>NUCLEOTIDE SEQUENCE [LARGE SCALE GENOMIC DNA]</scope>
    <source>
        <strain evidence="25 26">CAIM 703</strain>
    </source>
</reference>
<dbReference type="GO" id="GO:0016020">
    <property type="term" value="C:membrane"/>
    <property type="evidence" value="ECO:0007669"/>
    <property type="project" value="UniProtKB-SubCell"/>
</dbReference>
<evidence type="ECO:0000256" key="7">
    <source>
        <dbReference type="ARBA" id="ARBA00022801"/>
    </source>
</evidence>
<gene>
    <name evidence="25" type="ORF">BIY22_00685</name>
</gene>
<evidence type="ECO:0000256" key="19">
    <source>
        <dbReference type="ARBA" id="ARBA00047588"/>
    </source>
</evidence>
<comment type="similarity">
    <text evidence="15">Belongs to the THEM4/THEM5 thioesterase family.</text>
</comment>
<dbReference type="InterPro" id="IPR029069">
    <property type="entry name" value="HotDog_dom_sf"/>
</dbReference>
<keyword evidence="11" id="KW-0472">Membrane</keyword>
<keyword evidence="12" id="KW-0966">Cell projection</keyword>
<dbReference type="STRING" id="1381081.BIY22_00685"/>
<evidence type="ECO:0000259" key="24">
    <source>
        <dbReference type="Pfam" id="PF03061"/>
    </source>
</evidence>
<dbReference type="EC" id="3.1.2.2" evidence="16"/>
<dbReference type="PANTHER" id="PTHR12418:SF19">
    <property type="entry name" value="ACYL-COENZYME A THIOESTERASE THEM4"/>
    <property type="match status" value="1"/>
</dbReference>
<dbReference type="Gene3D" id="3.10.129.10">
    <property type="entry name" value="Hotdog Thioesterase"/>
    <property type="match status" value="1"/>
</dbReference>
<keyword evidence="10" id="KW-0443">Lipid metabolism</keyword>
<evidence type="ECO:0000256" key="23">
    <source>
        <dbReference type="ARBA" id="ARBA00048180"/>
    </source>
</evidence>
<proteinExistence type="inferred from homology"/>
<evidence type="ECO:0000256" key="17">
    <source>
        <dbReference type="ARBA" id="ARBA00040123"/>
    </source>
</evidence>
<evidence type="ECO:0000256" key="10">
    <source>
        <dbReference type="ARBA" id="ARBA00023098"/>
    </source>
</evidence>
<evidence type="ECO:0000256" key="18">
    <source>
        <dbReference type="ARBA" id="ARBA00043210"/>
    </source>
</evidence>
<evidence type="ECO:0000256" key="21">
    <source>
        <dbReference type="ARBA" id="ARBA00047969"/>
    </source>
</evidence>
<evidence type="ECO:0000256" key="5">
    <source>
        <dbReference type="ARBA" id="ARBA00022490"/>
    </source>
</evidence>
<evidence type="ECO:0000256" key="9">
    <source>
        <dbReference type="ARBA" id="ARBA00022946"/>
    </source>
</evidence>
<sequence length="133" mass="14592">MSVQIPRNHAQCVICQQPFFTDHVIEFQPTAQGVVRAEIVATSQVQGYVGVMQGGLVTALHDSAMLHCLFADGVTAMTAKLETRFHHPVPIGETLIVEAKHLMSKRNVHYLQSEVRCGETLCSSAKSQFISIS</sequence>
<comment type="catalytic activity">
    <reaction evidence="22">
        <text>dodecanoyl-CoA + H2O = dodecanoate + CoA + H(+)</text>
        <dbReference type="Rhea" id="RHEA:30135"/>
        <dbReference type="ChEBI" id="CHEBI:15377"/>
        <dbReference type="ChEBI" id="CHEBI:15378"/>
        <dbReference type="ChEBI" id="CHEBI:18262"/>
        <dbReference type="ChEBI" id="CHEBI:57287"/>
        <dbReference type="ChEBI" id="CHEBI:57375"/>
    </reaction>
    <physiologicalReaction direction="left-to-right" evidence="22">
        <dbReference type="Rhea" id="RHEA:30136"/>
    </physiologicalReaction>
</comment>
<dbReference type="InterPro" id="IPR006683">
    <property type="entry name" value="Thioestr_dom"/>
</dbReference>
<evidence type="ECO:0000313" key="26">
    <source>
        <dbReference type="Proteomes" id="UP000186313"/>
    </source>
</evidence>
<organism evidence="25 26">
    <name type="scientific">Vibrio panuliri</name>
    <dbReference type="NCBI Taxonomy" id="1381081"/>
    <lineage>
        <taxon>Bacteria</taxon>
        <taxon>Pseudomonadati</taxon>
        <taxon>Pseudomonadota</taxon>
        <taxon>Gammaproteobacteria</taxon>
        <taxon>Vibrionales</taxon>
        <taxon>Vibrionaceae</taxon>
        <taxon>Vibrio</taxon>
    </lineage>
</organism>
<keyword evidence="6" id="KW-0053">Apoptosis</keyword>
<evidence type="ECO:0000256" key="3">
    <source>
        <dbReference type="ARBA" id="ARBA00004632"/>
    </source>
</evidence>
<comment type="catalytic activity">
    <reaction evidence="23">
        <text>tetradecanoyl-CoA + H2O = tetradecanoate + CoA + H(+)</text>
        <dbReference type="Rhea" id="RHEA:40119"/>
        <dbReference type="ChEBI" id="CHEBI:15377"/>
        <dbReference type="ChEBI" id="CHEBI:15378"/>
        <dbReference type="ChEBI" id="CHEBI:30807"/>
        <dbReference type="ChEBI" id="CHEBI:57287"/>
        <dbReference type="ChEBI" id="CHEBI:57385"/>
    </reaction>
    <physiologicalReaction direction="left-to-right" evidence="23">
        <dbReference type="Rhea" id="RHEA:40120"/>
    </physiologicalReaction>
</comment>
<evidence type="ECO:0000256" key="16">
    <source>
        <dbReference type="ARBA" id="ARBA00038848"/>
    </source>
</evidence>
<evidence type="ECO:0000256" key="13">
    <source>
        <dbReference type="ARBA" id="ARBA00035852"/>
    </source>
</evidence>
<dbReference type="OrthoDB" id="6624918at2"/>
<keyword evidence="4" id="KW-1003">Cell membrane</keyword>
<evidence type="ECO:0000256" key="14">
    <source>
        <dbReference type="ARBA" id="ARBA00037002"/>
    </source>
</evidence>
<keyword evidence="8" id="KW-0276">Fatty acid metabolism</keyword>
<dbReference type="AlphaFoldDB" id="A0A1Q9HQ98"/>
<comment type="catalytic activity">
    <reaction evidence="19">
        <text>octanoyl-CoA + H2O = octanoate + CoA + H(+)</text>
        <dbReference type="Rhea" id="RHEA:30143"/>
        <dbReference type="ChEBI" id="CHEBI:15377"/>
        <dbReference type="ChEBI" id="CHEBI:15378"/>
        <dbReference type="ChEBI" id="CHEBI:25646"/>
        <dbReference type="ChEBI" id="CHEBI:57287"/>
        <dbReference type="ChEBI" id="CHEBI:57386"/>
    </reaction>
    <physiologicalReaction direction="left-to-right" evidence="19">
        <dbReference type="Rhea" id="RHEA:30144"/>
    </physiologicalReaction>
</comment>
<comment type="catalytic activity">
    <reaction evidence="20">
        <text>hexadecanoyl-CoA + H2O = hexadecanoate + CoA + H(+)</text>
        <dbReference type="Rhea" id="RHEA:16645"/>
        <dbReference type="ChEBI" id="CHEBI:7896"/>
        <dbReference type="ChEBI" id="CHEBI:15377"/>
        <dbReference type="ChEBI" id="CHEBI:15378"/>
        <dbReference type="ChEBI" id="CHEBI:57287"/>
        <dbReference type="ChEBI" id="CHEBI:57379"/>
        <dbReference type="EC" id="3.1.2.2"/>
    </reaction>
    <physiologicalReaction direction="left-to-right" evidence="20">
        <dbReference type="Rhea" id="RHEA:16646"/>
    </physiologicalReaction>
</comment>
<name>A0A1Q9HQ98_9VIBR</name>
<keyword evidence="7" id="KW-0378">Hydrolase</keyword>
<evidence type="ECO:0000256" key="8">
    <source>
        <dbReference type="ARBA" id="ARBA00022832"/>
    </source>
</evidence>
<dbReference type="PANTHER" id="PTHR12418">
    <property type="entry name" value="ACYL-COENZYME A THIOESTERASE THEM4"/>
    <property type="match status" value="1"/>
</dbReference>
<evidence type="ECO:0000256" key="12">
    <source>
        <dbReference type="ARBA" id="ARBA00023273"/>
    </source>
</evidence>
<dbReference type="Proteomes" id="UP000186313">
    <property type="component" value="Unassembled WGS sequence"/>
</dbReference>
<dbReference type="InterPro" id="IPR052365">
    <property type="entry name" value="THEM4/THEM5_acyl-CoA_thioest"/>
</dbReference>
<accession>A0A1Q9HQ98</accession>
<dbReference type="EMBL" id="MJMJ01000001">
    <property type="protein sequence ID" value="OLQ93041.1"/>
    <property type="molecule type" value="Genomic_DNA"/>
</dbReference>
<comment type="catalytic activity">
    <reaction evidence="21">
        <text>decanoyl-CoA + H2O = decanoate + CoA + H(+)</text>
        <dbReference type="Rhea" id="RHEA:40059"/>
        <dbReference type="ChEBI" id="CHEBI:15377"/>
        <dbReference type="ChEBI" id="CHEBI:15378"/>
        <dbReference type="ChEBI" id="CHEBI:27689"/>
        <dbReference type="ChEBI" id="CHEBI:57287"/>
        <dbReference type="ChEBI" id="CHEBI:61430"/>
    </reaction>
    <physiologicalReaction direction="left-to-right" evidence="21">
        <dbReference type="Rhea" id="RHEA:40060"/>
    </physiologicalReaction>
</comment>
<dbReference type="RefSeq" id="WP_075705657.1">
    <property type="nucleotide sequence ID" value="NZ_MJMJ01000001.1"/>
</dbReference>